<proteinExistence type="predicted"/>
<dbReference type="PANTHER" id="PTHR30136">
    <property type="entry name" value="HELIX-TURN-HELIX TRANSCRIPTIONAL REGULATOR, ICLR FAMILY"/>
    <property type="match status" value="1"/>
</dbReference>
<gene>
    <name evidence="6" type="ORF">DDK22_02195</name>
</gene>
<dbReference type="Gene3D" id="3.30.450.40">
    <property type="match status" value="1"/>
</dbReference>
<comment type="caution">
    <text evidence="6">The sequence shown here is derived from an EMBL/GenBank/DDBJ whole genome shotgun (WGS) entry which is preliminary data.</text>
</comment>
<dbReference type="Gene3D" id="1.10.10.10">
    <property type="entry name" value="Winged helix-like DNA-binding domain superfamily/Winged helix DNA-binding domain"/>
    <property type="match status" value="1"/>
</dbReference>
<feature type="domain" description="IclR-ED" evidence="5">
    <location>
        <begin position="85"/>
        <end position="269"/>
    </location>
</feature>
<dbReference type="SUPFAM" id="SSF46785">
    <property type="entry name" value="Winged helix' DNA-binding domain"/>
    <property type="match status" value="1"/>
</dbReference>
<dbReference type="EMBL" id="QDHA01000006">
    <property type="protein sequence ID" value="RCJ10038.1"/>
    <property type="molecule type" value="Genomic_DNA"/>
</dbReference>
<dbReference type="SMART" id="SM00346">
    <property type="entry name" value="HTH_ICLR"/>
    <property type="match status" value="1"/>
</dbReference>
<dbReference type="SUPFAM" id="SSF55781">
    <property type="entry name" value="GAF domain-like"/>
    <property type="match status" value="1"/>
</dbReference>
<dbReference type="InterPro" id="IPR050707">
    <property type="entry name" value="HTH_MetabolicPath_Reg"/>
</dbReference>
<keyword evidence="3" id="KW-0804">Transcription</keyword>
<dbReference type="Proteomes" id="UP000253501">
    <property type="component" value="Unassembled WGS sequence"/>
</dbReference>
<dbReference type="PROSITE" id="PS51077">
    <property type="entry name" value="HTH_ICLR"/>
    <property type="match status" value="1"/>
</dbReference>
<evidence type="ECO:0000256" key="1">
    <source>
        <dbReference type="ARBA" id="ARBA00023015"/>
    </source>
</evidence>
<dbReference type="AlphaFoldDB" id="A0A367PQD2"/>
<accession>A0A367PQD2</accession>
<dbReference type="PANTHER" id="PTHR30136:SF34">
    <property type="entry name" value="TRANSCRIPTIONAL REGULATOR"/>
    <property type="match status" value="1"/>
</dbReference>
<sequence length="274" mass="29895">MDSGNEGNGLRTRRERSSLFVGSVEKAFQVLEAFHGPDRRLMSMAEIARAADLDRSATQRLVHTLEQLGYIRRLPDSAMYGLASKALGLSYNYLRSNDLVERASPYLLDISRTLGETANLQELDGHEIVFLARFPGQHLINVDFGVGYRLPAVYTASGIAILSKLPEAQRLEVVRATALTPITPFTETDPDKLMTAIREAGERGYAVAMNQTVVGDISVAAAITDHRGLPVGAINISVPSTRWTLETAQAKLAPHVQVAAMSISQAKRMSFQTA</sequence>
<evidence type="ECO:0000313" key="6">
    <source>
        <dbReference type="EMBL" id="RCJ10038.1"/>
    </source>
</evidence>
<evidence type="ECO:0000256" key="3">
    <source>
        <dbReference type="ARBA" id="ARBA00023163"/>
    </source>
</evidence>
<dbReference type="GO" id="GO:0003700">
    <property type="term" value="F:DNA-binding transcription factor activity"/>
    <property type="evidence" value="ECO:0007669"/>
    <property type="project" value="TreeGrafter"/>
</dbReference>
<dbReference type="Pfam" id="PF01614">
    <property type="entry name" value="IclR_C"/>
    <property type="match status" value="1"/>
</dbReference>
<dbReference type="InterPro" id="IPR036390">
    <property type="entry name" value="WH_DNA-bd_sf"/>
</dbReference>
<evidence type="ECO:0000259" key="4">
    <source>
        <dbReference type="PROSITE" id="PS51077"/>
    </source>
</evidence>
<protein>
    <submittedName>
        <fullName evidence="6">IclR family transcriptional regulator</fullName>
    </submittedName>
</protein>
<keyword evidence="2" id="KW-0238">DNA-binding</keyword>
<keyword evidence="1" id="KW-0805">Transcription regulation</keyword>
<dbReference type="RefSeq" id="WP_114130490.1">
    <property type="nucleotide sequence ID" value="NZ_CP068435.1"/>
</dbReference>
<dbReference type="GO" id="GO:0045892">
    <property type="term" value="P:negative regulation of DNA-templated transcription"/>
    <property type="evidence" value="ECO:0007669"/>
    <property type="project" value="TreeGrafter"/>
</dbReference>
<evidence type="ECO:0000256" key="2">
    <source>
        <dbReference type="ARBA" id="ARBA00023125"/>
    </source>
</evidence>
<dbReference type="InterPro" id="IPR036388">
    <property type="entry name" value="WH-like_DNA-bd_sf"/>
</dbReference>
<dbReference type="Pfam" id="PF09339">
    <property type="entry name" value="HTH_IclR"/>
    <property type="match status" value="1"/>
</dbReference>
<reference evidence="6 7" key="1">
    <citation type="submission" date="2018-04" db="EMBL/GenBank/DDBJ databases">
        <title>Cupriavidus necator CR12 genome sequencing and assembly.</title>
        <authorList>
            <person name="Ben Fekih I."/>
            <person name="Mazhar H.S."/>
            <person name="Bello S.K."/>
            <person name="Rensing C."/>
        </authorList>
    </citation>
    <scope>NUCLEOTIDE SEQUENCE [LARGE SCALE GENOMIC DNA]</scope>
    <source>
        <strain evidence="6 7">CR12</strain>
    </source>
</reference>
<dbReference type="InterPro" id="IPR005471">
    <property type="entry name" value="Tscrpt_reg_IclR_N"/>
</dbReference>
<evidence type="ECO:0000259" key="5">
    <source>
        <dbReference type="PROSITE" id="PS51078"/>
    </source>
</evidence>
<dbReference type="GO" id="GO:0003677">
    <property type="term" value="F:DNA binding"/>
    <property type="evidence" value="ECO:0007669"/>
    <property type="project" value="UniProtKB-KW"/>
</dbReference>
<organism evidence="6 7">
    <name type="scientific">Cupriavidus necator</name>
    <name type="common">Alcaligenes eutrophus</name>
    <name type="synonym">Ralstonia eutropha</name>
    <dbReference type="NCBI Taxonomy" id="106590"/>
    <lineage>
        <taxon>Bacteria</taxon>
        <taxon>Pseudomonadati</taxon>
        <taxon>Pseudomonadota</taxon>
        <taxon>Betaproteobacteria</taxon>
        <taxon>Burkholderiales</taxon>
        <taxon>Burkholderiaceae</taxon>
        <taxon>Cupriavidus</taxon>
    </lineage>
</organism>
<dbReference type="InterPro" id="IPR029016">
    <property type="entry name" value="GAF-like_dom_sf"/>
</dbReference>
<dbReference type="PROSITE" id="PS51078">
    <property type="entry name" value="ICLR_ED"/>
    <property type="match status" value="1"/>
</dbReference>
<dbReference type="InterPro" id="IPR014757">
    <property type="entry name" value="Tscrpt_reg_IclR_C"/>
</dbReference>
<feature type="domain" description="HTH iclR-type" evidence="4">
    <location>
        <begin position="21"/>
        <end position="84"/>
    </location>
</feature>
<name>A0A367PQD2_CUPNE</name>
<evidence type="ECO:0000313" key="7">
    <source>
        <dbReference type="Proteomes" id="UP000253501"/>
    </source>
</evidence>